<keyword evidence="1" id="KW-0472">Membrane</keyword>
<evidence type="ECO:0000313" key="3">
    <source>
        <dbReference type="EMBL" id="KEZ18303.1"/>
    </source>
</evidence>
<reference evidence="3 4" key="1">
    <citation type="submission" date="2014-02" db="EMBL/GenBank/DDBJ databases">
        <title>Genome sequence of Mycoplasma capricolum subsp. capricolum strain 14232.</title>
        <authorList>
            <person name="Sirand-Pugnet P."/>
            <person name="Breton M."/>
            <person name="Dordet-Frisoni E."/>
            <person name="Baranowski E."/>
            <person name="Barre A."/>
            <person name="Couture C."/>
            <person name="Dupuy V."/>
            <person name="Gaurivaud P."/>
            <person name="Jacob D."/>
            <person name="Lemaitre C."/>
            <person name="Manso-Silvan L."/>
            <person name="Nikolski M."/>
            <person name="Nouvel L.-X."/>
            <person name="Poumarat F."/>
            <person name="Tardy F."/>
            <person name="Thebault P."/>
            <person name="Theil S."/>
            <person name="Citti C."/>
            <person name="Thiaucourt F."/>
            <person name="Blanchard A."/>
        </authorList>
    </citation>
    <scope>NUCLEOTIDE SEQUENCE [LARGE SCALE GENOMIC DNA]</scope>
    <source>
        <strain evidence="3 4">14232</strain>
    </source>
</reference>
<dbReference type="AlphaFoldDB" id="A0A084EK11"/>
<proteinExistence type="predicted"/>
<dbReference type="Pfam" id="PF00112">
    <property type="entry name" value="Peptidase_C1"/>
    <property type="match status" value="1"/>
</dbReference>
<dbReference type="InterPro" id="IPR000668">
    <property type="entry name" value="Peptidase_C1A_C"/>
</dbReference>
<dbReference type="CDD" id="cd02619">
    <property type="entry name" value="Peptidase_C1"/>
    <property type="match status" value="1"/>
</dbReference>
<protein>
    <recommendedName>
        <fullName evidence="2">Peptidase C1A papain C-terminal domain-containing protein</fullName>
    </recommendedName>
</protein>
<dbReference type="Proteomes" id="UP000028533">
    <property type="component" value="Unassembled WGS sequence"/>
</dbReference>
<dbReference type="GO" id="GO:0006508">
    <property type="term" value="P:proteolysis"/>
    <property type="evidence" value="ECO:0007669"/>
    <property type="project" value="InterPro"/>
</dbReference>
<evidence type="ECO:0000313" key="4">
    <source>
        <dbReference type="Proteomes" id="UP000028533"/>
    </source>
</evidence>
<feature type="domain" description="Peptidase C1A papain C-terminal" evidence="2">
    <location>
        <begin position="72"/>
        <end position="257"/>
    </location>
</feature>
<gene>
    <name evidence="3" type="ORF">MCAPa_5950</name>
</gene>
<keyword evidence="1" id="KW-1133">Transmembrane helix</keyword>
<feature type="transmembrane region" description="Helical" evidence="1">
    <location>
        <begin position="7"/>
        <end position="25"/>
    </location>
</feature>
<dbReference type="GO" id="GO:0008234">
    <property type="term" value="F:cysteine-type peptidase activity"/>
    <property type="evidence" value="ECO:0007669"/>
    <property type="project" value="InterPro"/>
</dbReference>
<sequence>MIKKTKINLLILSTFSSILSSFIFFKNISNSSSDQITNFYKQKQDEIAEIKISNKQDLEYYSLRDEYILFNQYQVNTGLCWDFASIKSLETALMLANNEMYDFSEASISVLNEHWVADGGFFRTFDNLLNRNGIAFESDFRFGDLYYFPNTGIYYDKLLDLYKSKYITNLANKLEAYSFYRYSILDNLKQIKEHISKHSALFVGIDHWQAVKNKVNKQETFQITSGSMGAHAVSIIGWDDNYINDDNSKGAFIVLNSDGFYDNNDGVNYLPYNSSTIYLDLQGYKFIGDKLISSKGINSSIRNKYFNYYNTKLEKKYTETKPLNQNIFSWDDQVEIQYQLNDQIADFKRIQTSIFYDKLDVSDKFEVKKVDNKILIKSKQRIRPGSYTINFNYKYVLKSDPNYTKIDSDTRQIYVLDGAESAKANSYWYFSNIANRVPHIVFHSSNSYTLNNKIPVILNDRKISEAYYSFIPSYLNYTNNAEYRVNDKPISSFKTADAFNLNLFEIDKQNIQTIKHNNQEYQIYKDYQINVDKYVNNNKVNTNKYQVYQINDSKNFIIAHVFYDLKDAVLENEINEIPFQTNQSIFNNSYKRYLDEPYKKNAKFIKYQYVDQNGNYKDLPKENNKYYLSYDILKELQTPKHLLNYIGHEQYDHSYNTPIIIKPVFLEEKDEDLKIEIVDKKDEFLATTKLDPNEFELKITTDNKKEIYITPSKITYQNQDDCLRSNHNHLFLEFIHNNKTYEHKLDIKKVKKMVYDDLILTNTNLEFNNKYQHPSFIDNLDTSILKATYTDQKDVGEYEIKLEIINPDYTFKNNQNSITHKWSILKSEIKEANFKNNTDIKTINSLNKFTKSNKTIIYSTTIPIVSILVLVLIGLLIKSKKFYKK</sequence>
<dbReference type="Gene3D" id="3.90.70.10">
    <property type="entry name" value="Cysteine proteinases"/>
    <property type="match status" value="1"/>
</dbReference>
<feature type="transmembrane region" description="Helical" evidence="1">
    <location>
        <begin position="856"/>
        <end position="877"/>
    </location>
</feature>
<evidence type="ECO:0000259" key="2">
    <source>
        <dbReference type="Pfam" id="PF00112"/>
    </source>
</evidence>
<keyword evidence="1" id="KW-0812">Transmembrane</keyword>
<dbReference type="InterPro" id="IPR038765">
    <property type="entry name" value="Papain-like_cys_pep_sf"/>
</dbReference>
<accession>A0A084EK11</accession>
<comment type="caution">
    <text evidence="3">The sequence shown here is derived from an EMBL/GenBank/DDBJ whole genome shotgun (WGS) entry which is preliminary data.</text>
</comment>
<dbReference type="EMBL" id="JFDO01000025">
    <property type="protein sequence ID" value="KEZ18303.1"/>
    <property type="molecule type" value="Genomic_DNA"/>
</dbReference>
<name>A0A084EK11_MYCCA</name>
<dbReference type="SUPFAM" id="SSF54001">
    <property type="entry name" value="Cysteine proteinases"/>
    <property type="match status" value="1"/>
</dbReference>
<organism evidence="3 4">
    <name type="scientific">Mycoplasma capricolum subsp. capricolum 14232</name>
    <dbReference type="NCBI Taxonomy" id="1188238"/>
    <lineage>
        <taxon>Bacteria</taxon>
        <taxon>Bacillati</taxon>
        <taxon>Mycoplasmatota</taxon>
        <taxon>Mollicutes</taxon>
        <taxon>Mycoplasmataceae</taxon>
        <taxon>Mycoplasma</taxon>
    </lineage>
</organism>
<evidence type="ECO:0000256" key="1">
    <source>
        <dbReference type="SAM" id="Phobius"/>
    </source>
</evidence>
<dbReference type="RefSeq" id="WP_051763768.1">
    <property type="nucleotide sequence ID" value="NZ_JFDO01000025.1"/>
</dbReference>